<proteinExistence type="predicted"/>
<evidence type="ECO:0000256" key="1">
    <source>
        <dbReference type="SAM" id="MobiDB-lite"/>
    </source>
</evidence>
<dbReference type="EMBL" id="BARV01006730">
    <property type="protein sequence ID" value="GAI16431.1"/>
    <property type="molecule type" value="Genomic_DNA"/>
</dbReference>
<evidence type="ECO:0000313" key="2">
    <source>
        <dbReference type="EMBL" id="GAI16431.1"/>
    </source>
</evidence>
<feature type="compositionally biased region" description="Acidic residues" evidence="1">
    <location>
        <begin position="1"/>
        <end position="13"/>
    </location>
</feature>
<organism evidence="2">
    <name type="scientific">marine sediment metagenome</name>
    <dbReference type="NCBI Taxonomy" id="412755"/>
    <lineage>
        <taxon>unclassified sequences</taxon>
        <taxon>metagenomes</taxon>
        <taxon>ecological metagenomes</taxon>
    </lineage>
</organism>
<sequence>ADGDPAWETDFIDCDNKNPYPGGVISATSSPSR</sequence>
<gene>
    <name evidence="2" type="ORF">S06H3_13791</name>
</gene>
<dbReference type="AlphaFoldDB" id="X1MEB0"/>
<reference evidence="2" key="1">
    <citation type="journal article" date="2014" name="Front. Microbiol.">
        <title>High frequency of phylogenetically diverse reductive dehalogenase-homologous genes in deep subseafloor sedimentary metagenomes.</title>
        <authorList>
            <person name="Kawai M."/>
            <person name="Futagami T."/>
            <person name="Toyoda A."/>
            <person name="Takaki Y."/>
            <person name="Nishi S."/>
            <person name="Hori S."/>
            <person name="Arai W."/>
            <person name="Tsubouchi T."/>
            <person name="Morono Y."/>
            <person name="Uchiyama I."/>
            <person name="Ito T."/>
            <person name="Fujiyama A."/>
            <person name="Inagaki F."/>
            <person name="Takami H."/>
        </authorList>
    </citation>
    <scope>NUCLEOTIDE SEQUENCE</scope>
    <source>
        <strain evidence="2">Expedition CK06-06</strain>
    </source>
</reference>
<protein>
    <submittedName>
        <fullName evidence="2">Uncharacterized protein</fullName>
    </submittedName>
</protein>
<feature type="non-terminal residue" evidence="2">
    <location>
        <position position="1"/>
    </location>
</feature>
<comment type="caution">
    <text evidence="2">The sequence shown here is derived from an EMBL/GenBank/DDBJ whole genome shotgun (WGS) entry which is preliminary data.</text>
</comment>
<feature type="region of interest" description="Disordered" evidence="1">
    <location>
        <begin position="1"/>
        <end position="33"/>
    </location>
</feature>
<accession>X1MEB0</accession>
<name>X1MEB0_9ZZZZ</name>